<evidence type="ECO:0000256" key="2">
    <source>
        <dbReference type="ARBA" id="ARBA00023015"/>
    </source>
</evidence>
<dbReference type="GO" id="GO:0003677">
    <property type="term" value="F:DNA binding"/>
    <property type="evidence" value="ECO:0007669"/>
    <property type="project" value="InterPro"/>
</dbReference>
<keyword evidence="3" id="KW-0731">Sigma factor</keyword>
<dbReference type="InterPro" id="IPR013324">
    <property type="entry name" value="RNA_pol_sigma_r3/r4-like"/>
</dbReference>
<dbReference type="RefSeq" id="WP_133594102.1">
    <property type="nucleotide sequence ID" value="NZ_SNVV01000019.1"/>
</dbReference>
<gene>
    <name evidence="7" type="ORF">C7389_11937</name>
</gene>
<dbReference type="CDD" id="cd06171">
    <property type="entry name" value="Sigma70_r4"/>
    <property type="match status" value="1"/>
</dbReference>
<evidence type="ECO:0000313" key="7">
    <source>
        <dbReference type="EMBL" id="TDN47527.1"/>
    </source>
</evidence>
<feature type="domain" description="RNA polymerase sigma-70 region 2" evidence="5">
    <location>
        <begin position="9"/>
        <end position="73"/>
    </location>
</feature>
<feature type="domain" description="RNA polymerase sigma factor 70 region 4 type 2" evidence="6">
    <location>
        <begin position="105"/>
        <end position="157"/>
    </location>
</feature>
<organism evidence="7 8">
    <name type="scientific">Azoarcus indigens</name>
    <dbReference type="NCBI Taxonomy" id="29545"/>
    <lineage>
        <taxon>Bacteria</taxon>
        <taxon>Pseudomonadati</taxon>
        <taxon>Pseudomonadota</taxon>
        <taxon>Betaproteobacteria</taxon>
        <taxon>Rhodocyclales</taxon>
        <taxon>Zoogloeaceae</taxon>
        <taxon>Azoarcus</taxon>
    </lineage>
</organism>
<name>A0A4R6DR89_9RHOO</name>
<evidence type="ECO:0000259" key="6">
    <source>
        <dbReference type="Pfam" id="PF08281"/>
    </source>
</evidence>
<keyword evidence="2" id="KW-0805">Transcription regulation</keyword>
<evidence type="ECO:0000313" key="8">
    <source>
        <dbReference type="Proteomes" id="UP000295129"/>
    </source>
</evidence>
<reference evidence="7 8" key="1">
    <citation type="submission" date="2019-03" db="EMBL/GenBank/DDBJ databases">
        <title>Genomic Encyclopedia of Type Strains, Phase IV (KMG-IV): sequencing the most valuable type-strain genomes for metagenomic binning, comparative biology and taxonomic classification.</title>
        <authorList>
            <person name="Goeker M."/>
        </authorList>
    </citation>
    <scope>NUCLEOTIDE SEQUENCE [LARGE SCALE GENOMIC DNA]</scope>
    <source>
        <strain evidence="7 8">DSM 12121</strain>
    </source>
</reference>
<dbReference type="SUPFAM" id="SSF88946">
    <property type="entry name" value="Sigma2 domain of RNA polymerase sigma factors"/>
    <property type="match status" value="1"/>
</dbReference>
<protein>
    <submittedName>
        <fullName evidence="7">RNA polymerase sigma-70 factor (ECF subfamily)</fullName>
    </submittedName>
</protein>
<dbReference type="Proteomes" id="UP000295129">
    <property type="component" value="Unassembled WGS sequence"/>
</dbReference>
<dbReference type="InterPro" id="IPR013249">
    <property type="entry name" value="RNA_pol_sigma70_r4_t2"/>
</dbReference>
<dbReference type="PANTHER" id="PTHR43133">
    <property type="entry name" value="RNA POLYMERASE ECF-TYPE SIGMA FACTO"/>
    <property type="match status" value="1"/>
</dbReference>
<dbReference type="AlphaFoldDB" id="A0A4R6DR89"/>
<dbReference type="Pfam" id="PF08281">
    <property type="entry name" value="Sigma70_r4_2"/>
    <property type="match status" value="1"/>
</dbReference>
<dbReference type="PANTHER" id="PTHR43133:SF63">
    <property type="entry name" value="RNA POLYMERASE SIGMA FACTOR FECI-RELATED"/>
    <property type="match status" value="1"/>
</dbReference>
<dbReference type="SUPFAM" id="SSF88659">
    <property type="entry name" value="Sigma3 and sigma4 domains of RNA polymerase sigma factors"/>
    <property type="match status" value="1"/>
</dbReference>
<dbReference type="NCBIfam" id="TIGR02937">
    <property type="entry name" value="sigma70-ECF"/>
    <property type="match status" value="1"/>
</dbReference>
<evidence type="ECO:0000256" key="4">
    <source>
        <dbReference type="ARBA" id="ARBA00023163"/>
    </source>
</evidence>
<dbReference type="EMBL" id="SNVV01000019">
    <property type="protein sequence ID" value="TDN47527.1"/>
    <property type="molecule type" value="Genomic_DNA"/>
</dbReference>
<dbReference type="InterPro" id="IPR014284">
    <property type="entry name" value="RNA_pol_sigma-70_dom"/>
</dbReference>
<dbReference type="Pfam" id="PF04542">
    <property type="entry name" value="Sigma70_r2"/>
    <property type="match status" value="1"/>
</dbReference>
<dbReference type="InterPro" id="IPR007627">
    <property type="entry name" value="RNA_pol_sigma70_r2"/>
</dbReference>
<dbReference type="GO" id="GO:0016987">
    <property type="term" value="F:sigma factor activity"/>
    <property type="evidence" value="ECO:0007669"/>
    <property type="project" value="UniProtKB-KW"/>
</dbReference>
<proteinExistence type="inferred from homology"/>
<comment type="caution">
    <text evidence="7">The sequence shown here is derived from an EMBL/GenBank/DDBJ whole genome shotgun (WGS) entry which is preliminary data.</text>
</comment>
<dbReference type="Gene3D" id="1.10.10.10">
    <property type="entry name" value="Winged helix-like DNA-binding domain superfamily/Winged helix DNA-binding domain"/>
    <property type="match status" value="1"/>
</dbReference>
<evidence type="ECO:0000256" key="1">
    <source>
        <dbReference type="ARBA" id="ARBA00010641"/>
    </source>
</evidence>
<keyword evidence="4" id="KW-0804">Transcription</keyword>
<dbReference type="Gene3D" id="1.10.1740.10">
    <property type="match status" value="1"/>
</dbReference>
<evidence type="ECO:0000259" key="5">
    <source>
        <dbReference type="Pfam" id="PF04542"/>
    </source>
</evidence>
<dbReference type="InterPro" id="IPR013325">
    <property type="entry name" value="RNA_pol_sigma_r2"/>
</dbReference>
<accession>A0A4R6DR89</accession>
<dbReference type="InterPro" id="IPR039425">
    <property type="entry name" value="RNA_pol_sigma-70-like"/>
</dbReference>
<evidence type="ECO:0000256" key="3">
    <source>
        <dbReference type="ARBA" id="ARBA00023082"/>
    </source>
</evidence>
<dbReference type="OrthoDB" id="8847602at2"/>
<comment type="similarity">
    <text evidence="1">Belongs to the sigma-70 factor family. ECF subfamily.</text>
</comment>
<dbReference type="InterPro" id="IPR036388">
    <property type="entry name" value="WH-like_DNA-bd_sf"/>
</dbReference>
<keyword evidence="8" id="KW-1185">Reference proteome</keyword>
<sequence>MSPLADAVLDHYRELVDFLARRTGSRDIARDCAQDTWLRLAGARPATEPANHRAYVFRVAANIAMDWHRRCAREQTVLGEYAAGLAEQNGAPDTLEIAALRQTLRRLEAAIAALPPRSVEVFVLHKLDGLSYAQTAASLGISVSAVEKHMMRVLLACHAVLPD</sequence>
<dbReference type="GO" id="GO:0006352">
    <property type="term" value="P:DNA-templated transcription initiation"/>
    <property type="evidence" value="ECO:0007669"/>
    <property type="project" value="InterPro"/>
</dbReference>